<dbReference type="AlphaFoldDB" id="E9DA39"/>
<dbReference type="HOGENOM" id="CLU_1161030_0_0_1"/>
<reference evidence="3" key="1">
    <citation type="journal article" date="2010" name="Genome Res.">
        <title>Population genomic sequencing of Coccidioides fungi reveals recent hybridization and transposon control.</title>
        <authorList>
            <person name="Neafsey D.E."/>
            <person name="Barker B.M."/>
            <person name="Sharpton T.J."/>
            <person name="Stajich J.E."/>
            <person name="Park D.J."/>
            <person name="Whiston E."/>
            <person name="Hung C.-Y."/>
            <person name="McMahan C."/>
            <person name="White J."/>
            <person name="Sykes S."/>
            <person name="Heiman D."/>
            <person name="Young S."/>
            <person name="Zeng Q."/>
            <person name="Abouelleil A."/>
            <person name="Aftuck L."/>
            <person name="Bessette D."/>
            <person name="Brown A."/>
            <person name="FitzGerald M."/>
            <person name="Lui A."/>
            <person name="Macdonald J.P."/>
            <person name="Priest M."/>
            <person name="Orbach M.J."/>
            <person name="Galgiani J.N."/>
            <person name="Kirkland T.N."/>
            <person name="Cole G.T."/>
            <person name="Birren B.W."/>
            <person name="Henn M.R."/>
            <person name="Taylor J.W."/>
            <person name="Rounsley S.D."/>
        </authorList>
    </citation>
    <scope>NUCLEOTIDE SEQUENCE [LARGE SCALE GENOMIC DNA]</scope>
    <source>
        <strain evidence="3">RMSCC 757 / Silveira</strain>
    </source>
</reference>
<dbReference type="EMBL" id="GL636496">
    <property type="protein sequence ID" value="EFW16770.1"/>
    <property type="molecule type" value="Genomic_DNA"/>
</dbReference>
<evidence type="ECO:0000256" key="1">
    <source>
        <dbReference type="SAM" id="Phobius"/>
    </source>
</evidence>
<accession>E9DA39</accession>
<keyword evidence="1" id="KW-0472">Membrane</keyword>
<evidence type="ECO:0000313" key="2">
    <source>
        <dbReference type="EMBL" id="EFW16770.1"/>
    </source>
</evidence>
<name>E9DA39_COCPS</name>
<keyword evidence="1" id="KW-1133">Transmembrane helix</keyword>
<organism evidence="3">
    <name type="scientific">Coccidioides posadasii (strain RMSCC 757 / Silveira)</name>
    <name type="common">Valley fever fungus</name>
    <dbReference type="NCBI Taxonomy" id="443226"/>
    <lineage>
        <taxon>Eukaryota</taxon>
        <taxon>Fungi</taxon>
        <taxon>Dikarya</taxon>
        <taxon>Ascomycota</taxon>
        <taxon>Pezizomycotina</taxon>
        <taxon>Eurotiomycetes</taxon>
        <taxon>Eurotiomycetidae</taxon>
        <taxon>Onygenales</taxon>
        <taxon>Onygenaceae</taxon>
        <taxon>Coccidioides</taxon>
    </lineage>
</organism>
<reference evidence="3" key="2">
    <citation type="submission" date="2010-03" db="EMBL/GenBank/DDBJ databases">
        <title>The genome sequence of Coccidioides posadasii strain Silveira.</title>
        <authorList>
            <consortium name="The Broad Institute Genome Sequencing Center for Infectious Disease"/>
            <person name="Neafsey D."/>
            <person name="Orbach M."/>
            <person name="Henn M.R."/>
            <person name="Cole G.T."/>
            <person name="Galgiani J."/>
            <person name="Gardner M.J."/>
            <person name="Kirkland T.N."/>
            <person name="Taylor J.W."/>
            <person name="Young S.K."/>
            <person name="Zeng Q."/>
            <person name="Koehrsen M."/>
            <person name="Alvarado L."/>
            <person name="Berlin A."/>
            <person name="Borenstein D."/>
            <person name="Chapman S.B."/>
            <person name="Chen Z."/>
            <person name="Engels R."/>
            <person name="Freedman E."/>
            <person name="Gellesch M."/>
            <person name="Goldberg J."/>
            <person name="Griggs A."/>
            <person name="Gujja S."/>
            <person name="Heilman E."/>
            <person name="Heiman D."/>
            <person name="Howarth C."/>
            <person name="Jen D."/>
            <person name="Larson L."/>
            <person name="Mehta T."/>
            <person name="Neiman D."/>
            <person name="Park D."/>
            <person name="Pearson M."/>
            <person name="Richards J."/>
            <person name="Roberts A."/>
            <person name="Saif S."/>
            <person name="Shea T."/>
            <person name="Shenoy N."/>
            <person name="Sisk P."/>
            <person name="Stolte C."/>
            <person name="Sykes S."/>
            <person name="Walk T."/>
            <person name="White J."/>
            <person name="Yandava C."/>
            <person name="Haas B."/>
            <person name="Nusbaum C."/>
            <person name="Birren B."/>
        </authorList>
    </citation>
    <scope>NUCLEOTIDE SEQUENCE [LARGE SCALE GENOMIC DNA]</scope>
    <source>
        <strain evidence="3">RMSCC 757 / Silveira</strain>
    </source>
</reference>
<feature type="transmembrane region" description="Helical" evidence="1">
    <location>
        <begin position="104"/>
        <end position="130"/>
    </location>
</feature>
<proteinExistence type="predicted"/>
<evidence type="ECO:0000313" key="3">
    <source>
        <dbReference type="Proteomes" id="UP000002497"/>
    </source>
</evidence>
<dbReference type="Proteomes" id="UP000002497">
    <property type="component" value="Unassembled WGS sequence"/>
</dbReference>
<protein>
    <submittedName>
        <fullName evidence="2">Uncharacterized protein</fullName>
    </submittedName>
</protein>
<keyword evidence="1" id="KW-0812">Transmembrane</keyword>
<feature type="transmembrane region" description="Helical" evidence="1">
    <location>
        <begin position="73"/>
        <end position="92"/>
    </location>
</feature>
<gene>
    <name evidence="2" type="ORF">CPSG_06729</name>
</gene>
<dbReference type="VEuPathDB" id="FungiDB:CPSG_06729"/>
<feature type="transmembrane region" description="Helical" evidence="1">
    <location>
        <begin position="168"/>
        <end position="189"/>
    </location>
</feature>
<keyword evidence="3" id="KW-1185">Reference proteome</keyword>
<sequence length="239" mass="27808">MFFDGCFKKKRGWVLGPREHNSPSRDRYRKGFGLRLVTGGRFGLIIYNTGGKWFAWVVDVYGSRMLWWSCRDLCMFSYAWGVALMLSGWASPYSSFCAECRVPFFFFFSNFSLSKACSTHVVLVVAGLCFMRRFDTRPFFPWFLFLVCLESCFQRGNFLTTRVLSPILFYFILFLQGHLVPICLLNIPLPKKKKKKGKKKWVCLLILFSSQIFISPQEGFTEPHRSNLLKNSHSSKLAR</sequence>